<keyword evidence="5 8" id="KW-1133">Transmembrane helix</keyword>
<gene>
    <name evidence="10" type="ORF">Achr_40490</name>
</gene>
<evidence type="ECO:0000256" key="1">
    <source>
        <dbReference type="ARBA" id="ARBA00004651"/>
    </source>
</evidence>
<feature type="transmembrane region" description="Helical" evidence="8">
    <location>
        <begin position="104"/>
        <end position="127"/>
    </location>
</feature>
<dbReference type="KEGG" id="acx:Achr_40490"/>
<feature type="transmembrane region" description="Helical" evidence="8">
    <location>
        <begin position="179"/>
        <end position="197"/>
    </location>
</feature>
<dbReference type="SUPFAM" id="SSF161098">
    <property type="entry name" value="MetI-like"/>
    <property type="match status" value="1"/>
</dbReference>
<sequence length="312" mass="33435">MINLFLKRLGQAAFVCWSVGTLGFVLMRLLPGDMAFRVAAGRYGYDNVNLAAAEAVRAELGLDQPAWRLYLEWLFDLLRFNLGDSLVSGLPVLGEIAHLLQHTLLLAGVGILIAILIAVPVGLFAAFRADGWFDRLALTASAFLRAQPVFVIGLVLILIFALELRLFPVAGFDGANHVVLPAIALALSMAAVSNRVVRHSASTVIRSAFFAFARIKGLSFAQSFARHGLRNCALPVVAFLGIQLASAIEGIVMIESLFSWPGLGHGLAHAVFNRDVPMIQGAAMALGLIFVGLNLAVDLACHLIDPRGRTSA</sequence>
<evidence type="ECO:0000259" key="9">
    <source>
        <dbReference type="PROSITE" id="PS50928"/>
    </source>
</evidence>
<feature type="transmembrane region" description="Helical" evidence="8">
    <location>
        <begin position="148"/>
        <end position="167"/>
    </location>
</feature>
<feature type="transmembrane region" description="Helical" evidence="8">
    <location>
        <begin position="232"/>
        <end position="258"/>
    </location>
</feature>
<evidence type="ECO:0000313" key="11">
    <source>
        <dbReference type="Proteomes" id="UP000068210"/>
    </source>
</evidence>
<dbReference type="InterPro" id="IPR035906">
    <property type="entry name" value="MetI-like_sf"/>
</dbReference>
<accession>A0A0C4WS04</accession>
<dbReference type="InterPro" id="IPR000515">
    <property type="entry name" value="MetI-like"/>
</dbReference>
<dbReference type="PROSITE" id="PS50928">
    <property type="entry name" value="ABC_TM1"/>
    <property type="match status" value="1"/>
</dbReference>
<dbReference type="EMBL" id="CP010415">
    <property type="protein sequence ID" value="AJE23434.1"/>
    <property type="molecule type" value="Genomic_DNA"/>
</dbReference>
<dbReference type="GO" id="GO:0005886">
    <property type="term" value="C:plasma membrane"/>
    <property type="evidence" value="ECO:0007669"/>
    <property type="project" value="UniProtKB-SubCell"/>
</dbReference>
<protein>
    <submittedName>
        <fullName evidence="10">Binding-protein-dependent transport systems inner membrane component</fullName>
    </submittedName>
</protein>
<dbReference type="CDD" id="cd06261">
    <property type="entry name" value="TM_PBP2"/>
    <property type="match status" value="1"/>
</dbReference>
<evidence type="ECO:0000256" key="2">
    <source>
        <dbReference type="ARBA" id="ARBA00022448"/>
    </source>
</evidence>
<dbReference type="STRING" id="1328314.Achr_40490"/>
<dbReference type="PANTHER" id="PTHR43163:SF6">
    <property type="entry name" value="DIPEPTIDE TRANSPORT SYSTEM PERMEASE PROTEIN DPPB-RELATED"/>
    <property type="match status" value="1"/>
</dbReference>
<dbReference type="Pfam" id="PF00528">
    <property type="entry name" value="BPD_transp_1"/>
    <property type="match status" value="1"/>
</dbReference>
<keyword evidence="3" id="KW-1003">Cell membrane</keyword>
<organism evidence="10 11">
    <name type="scientific">Azotobacter chroococcum NCIMB 8003</name>
    <dbReference type="NCBI Taxonomy" id="1328314"/>
    <lineage>
        <taxon>Bacteria</taxon>
        <taxon>Pseudomonadati</taxon>
        <taxon>Pseudomonadota</taxon>
        <taxon>Gammaproteobacteria</taxon>
        <taxon>Pseudomonadales</taxon>
        <taxon>Pseudomonadaceae</taxon>
        <taxon>Azotobacter</taxon>
    </lineage>
</organism>
<keyword evidence="6 8" id="KW-0472">Membrane</keyword>
<name>A0A0C4WS04_9GAMM</name>
<dbReference type="Gene3D" id="1.10.3720.10">
    <property type="entry name" value="MetI-like"/>
    <property type="match status" value="1"/>
</dbReference>
<dbReference type="HOGENOM" id="CLU_036879_0_2_6"/>
<feature type="transmembrane region" description="Helical" evidence="8">
    <location>
        <begin position="278"/>
        <end position="301"/>
    </location>
</feature>
<feature type="domain" description="ABC transmembrane type-1" evidence="9">
    <location>
        <begin position="100"/>
        <end position="301"/>
    </location>
</feature>
<comment type="similarity">
    <text evidence="7">Belongs to the binding-protein-dependent transport system permease family. OppBC subfamily.</text>
</comment>
<evidence type="ECO:0000256" key="4">
    <source>
        <dbReference type="ARBA" id="ARBA00022692"/>
    </source>
</evidence>
<evidence type="ECO:0000256" key="3">
    <source>
        <dbReference type="ARBA" id="ARBA00022475"/>
    </source>
</evidence>
<evidence type="ECO:0000256" key="6">
    <source>
        <dbReference type="ARBA" id="ARBA00023136"/>
    </source>
</evidence>
<evidence type="ECO:0000313" key="10">
    <source>
        <dbReference type="EMBL" id="AJE23434.1"/>
    </source>
</evidence>
<reference evidence="10 11" key="1">
    <citation type="journal article" date="2015" name="PLoS ONE">
        <title>Azotobacter Genomes: The Genome of Azotobacter chroococcum NCIMB 8003 (ATCC 4412).</title>
        <authorList>
            <person name="Robson R.L."/>
            <person name="Jones R."/>
            <person name="Robson R.M."/>
            <person name="Schwartz A."/>
            <person name="Richardson T.H."/>
        </authorList>
    </citation>
    <scope>NUCLEOTIDE SEQUENCE [LARGE SCALE GENOMIC DNA]</scope>
    <source>
        <strain evidence="10 11">NCIMB 8003</strain>
    </source>
</reference>
<evidence type="ECO:0000256" key="5">
    <source>
        <dbReference type="ARBA" id="ARBA00022989"/>
    </source>
</evidence>
<keyword evidence="2 8" id="KW-0813">Transport</keyword>
<comment type="subcellular location">
    <subcellularLocation>
        <location evidence="1 8">Cell membrane</location>
        <topology evidence="1 8">Multi-pass membrane protein</topology>
    </subcellularLocation>
</comment>
<proteinExistence type="inferred from homology"/>
<dbReference type="GO" id="GO:0071916">
    <property type="term" value="F:dipeptide transmembrane transporter activity"/>
    <property type="evidence" value="ECO:0007669"/>
    <property type="project" value="TreeGrafter"/>
</dbReference>
<keyword evidence="4 8" id="KW-0812">Transmembrane</keyword>
<dbReference type="AlphaFoldDB" id="A0A0C4WS04"/>
<dbReference type="PANTHER" id="PTHR43163">
    <property type="entry name" value="DIPEPTIDE TRANSPORT SYSTEM PERMEASE PROTEIN DPPB-RELATED"/>
    <property type="match status" value="1"/>
</dbReference>
<dbReference type="RefSeq" id="WP_039807200.1">
    <property type="nucleotide sequence ID" value="NZ_CP010415.1"/>
</dbReference>
<keyword evidence="11" id="KW-1185">Reference proteome</keyword>
<feature type="transmembrane region" description="Helical" evidence="8">
    <location>
        <begin position="12"/>
        <end position="30"/>
    </location>
</feature>
<evidence type="ECO:0000256" key="7">
    <source>
        <dbReference type="ARBA" id="ARBA00024202"/>
    </source>
</evidence>
<evidence type="ECO:0000256" key="8">
    <source>
        <dbReference type="RuleBase" id="RU363032"/>
    </source>
</evidence>
<dbReference type="Proteomes" id="UP000068210">
    <property type="component" value="Chromosome"/>
</dbReference>